<dbReference type="Gene3D" id="1.20.140.150">
    <property type="match status" value="1"/>
</dbReference>
<organism evidence="7 8">
    <name type="scientific">Owenia fusiformis</name>
    <name type="common">Polychaete worm</name>
    <dbReference type="NCBI Taxonomy" id="6347"/>
    <lineage>
        <taxon>Eukaryota</taxon>
        <taxon>Metazoa</taxon>
        <taxon>Spiralia</taxon>
        <taxon>Lophotrochozoa</taxon>
        <taxon>Annelida</taxon>
        <taxon>Polychaeta</taxon>
        <taxon>Sedentaria</taxon>
        <taxon>Canalipalpata</taxon>
        <taxon>Sabellida</taxon>
        <taxon>Oweniida</taxon>
        <taxon>Oweniidae</taxon>
        <taxon>Owenia</taxon>
    </lineage>
</organism>
<evidence type="ECO:0000256" key="3">
    <source>
        <dbReference type="ARBA" id="ARBA00022989"/>
    </source>
</evidence>
<reference evidence="7" key="1">
    <citation type="submission" date="2022-03" db="EMBL/GenBank/DDBJ databases">
        <authorList>
            <person name="Martin C."/>
        </authorList>
    </citation>
    <scope>NUCLEOTIDE SEQUENCE</scope>
</reference>
<feature type="transmembrane region" description="Helical" evidence="6">
    <location>
        <begin position="182"/>
        <end position="203"/>
    </location>
</feature>
<evidence type="ECO:0000256" key="6">
    <source>
        <dbReference type="SAM" id="Phobius"/>
    </source>
</evidence>
<dbReference type="PANTHER" id="PTHR12489:SF22">
    <property type="entry name" value="SI:DKEY-35M8.1"/>
    <property type="match status" value="1"/>
</dbReference>
<protein>
    <submittedName>
        <fullName evidence="7">Uncharacterized protein</fullName>
    </submittedName>
</protein>
<evidence type="ECO:0000313" key="7">
    <source>
        <dbReference type="EMBL" id="CAH1800656.1"/>
    </source>
</evidence>
<dbReference type="InterPro" id="IPR019372">
    <property type="entry name" value="LHFPL"/>
</dbReference>
<dbReference type="GO" id="GO:0016020">
    <property type="term" value="C:membrane"/>
    <property type="evidence" value="ECO:0007669"/>
    <property type="project" value="UniProtKB-SubCell"/>
</dbReference>
<keyword evidence="4 6" id="KW-0472">Membrane</keyword>
<accession>A0A8S4Q8D1</accession>
<evidence type="ECO:0000313" key="8">
    <source>
        <dbReference type="Proteomes" id="UP000749559"/>
    </source>
</evidence>
<evidence type="ECO:0000256" key="2">
    <source>
        <dbReference type="ARBA" id="ARBA00022692"/>
    </source>
</evidence>
<proteinExistence type="predicted"/>
<feature type="transmembrane region" description="Helical" evidence="6">
    <location>
        <begin position="74"/>
        <end position="97"/>
    </location>
</feature>
<dbReference type="Proteomes" id="UP000749559">
    <property type="component" value="Unassembled WGS sequence"/>
</dbReference>
<sequence>METKEGDTYSTYKHIESPTPNSAYDFDSTPDLSPMDKKLAELHHQIFKPLPAVNPHLEFNSKNKCYCTMTTPIAILWTLLSVMVAGTCTFSFMQPFWVVHPKTFDSLGMYTYCVQDKEFINESGITQTCGIYGGDYFSFSKIPSSSWQASSVLYGGGCLFLCMGALFATISLCLPNTWNKKLAIFSGYVQCVAVLIMIAGLVVHPVGLGSQFVQQHCPGSGMYNGGHCQLGWAYMLGIMGTSLSMFCPFLSQYIDMKVHDYHQSFV</sequence>
<name>A0A8S4Q8D1_OWEFU</name>
<keyword evidence="8" id="KW-1185">Reference proteome</keyword>
<comment type="caution">
    <text evidence="7">The sequence shown here is derived from an EMBL/GenBank/DDBJ whole genome shotgun (WGS) entry which is preliminary data.</text>
</comment>
<gene>
    <name evidence="7" type="ORF">OFUS_LOCUS24515</name>
</gene>
<dbReference type="AlphaFoldDB" id="A0A8S4Q8D1"/>
<feature type="region of interest" description="Disordered" evidence="5">
    <location>
        <begin position="1"/>
        <end position="22"/>
    </location>
</feature>
<dbReference type="EMBL" id="CAIIXF020000012">
    <property type="protein sequence ID" value="CAH1800656.1"/>
    <property type="molecule type" value="Genomic_DNA"/>
</dbReference>
<keyword evidence="2 6" id="KW-0812">Transmembrane</keyword>
<comment type="subcellular location">
    <subcellularLocation>
        <location evidence="1">Membrane</location>
        <topology evidence="1">Multi-pass membrane protein</topology>
    </subcellularLocation>
</comment>
<keyword evidence="3 6" id="KW-1133">Transmembrane helix</keyword>
<evidence type="ECO:0000256" key="1">
    <source>
        <dbReference type="ARBA" id="ARBA00004141"/>
    </source>
</evidence>
<dbReference type="PANTHER" id="PTHR12489">
    <property type="entry name" value="LIPOMA HMGIC FUSION PARTNER-LIKE PROTEIN"/>
    <property type="match status" value="1"/>
</dbReference>
<feature type="transmembrane region" description="Helical" evidence="6">
    <location>
        <begin position="232"/>
        <end position="251"/>
    </location>
</feature>
<feature type="transmembrane region" description="Helical" evidence="6">
    <location>
        <begin position="152"/>
        <end position="175"/>
    </location>
</feature>
<evidence type="ECO:0000256" key="5">
    <source>
        <dbReference type="SAM" id="MobiDB-lite"/>
    </source>
</evidence>
<evidence type="ECO:0000256" key="4">
    <source>
        <dbReference type="ARBA" id="ARBA00023136"/>
    </source>
</evidence>
<dbReference type="Pfam" id="PF10242">
    <property type="entry name" value="L_HMGIC_fpl"/>
    <property type="match status" value="1"/>
</dbReference>
<dbReference type="OrthoDB" id="5975578at2759"/>